<dbReference type="Pfam" id="PF01292">
    <property type="entry name" value="Ni_hydr_CYTB"/>
    <property type="match status" value="1"/>
</dbReference>
<organism evidence="12 13">
    <name type="scientific">Desulfomarina profundi</name>
    <dbReference type="NCBI Taxonomy" id="2772557"/>
    <lineage>
        <taxon>Bacteria</taxon>
        <taxon>Pseudomonadati</taxon>
        <taxon>Thermodesulfobacteriota</taxon>
        <taxon>Desulfobulbia</taxon>
        <taxon>Desulfobulbales</taxon>
        <taxon>Desulfobulbaceae</taxon>
        <taxon>Desulfomarina</taxon>
    </lineage>
</organism>
<dbReference type="NCBIfam" id="TIGR02125">
    <property type="entry name" value="CytB-hydogenase"/>
    <property type="match status" value="1"/>
</dbReference>
<accession>A0A8D5JTA6</accession>
<keyword evidence="13" id="KW-1185">Reference proteome</keyword>
<sequence length="214" mass="25144">MATYEKHYCWSILLRLFHWMFALSIVFLVVTGFYIAGPWTNTMVEGSAAWPMAYMRYIHYIAAYTFSSAVAIRLFLYFFGNAQERIWDILPISKRNINNLFKTLLLYSYVSDEHDERLGHNIMAGTSYLITFFAALFMILSGFFMLYPEAAFWQGWGVTVFGSQQWARFTHHLIMWWFLIFPVIHIYLCVWNDIKGPEGLISSIFTGVKFKHKA</sequence>
<keyword evidence="7 10" id="KW-1133">Transmembrane helix</keyword>
<feature type="transmembrane region" description="Helical" evidence="10">
    <location>
        <begin position="12"/>
        <end position="37"/>
    </location>
</feature>
<feature type="transmembrane region" description="Helical" evidence="10">
    <location>
        <begin position="57"/>
        <end position="79"/>
    </location>
</feature>
<proteinExistence type="predicted"/>
<evidence type="ECO:0000313" key="13">
    <source>
        <dbReference type="Proteomes" id="UP000826725"/>
    </source>
</evidence>
<evidence type="ECO:0000256" key="9">
    <source>
        <dbReference type="ARBA" id="ARBA00023136"/>
    </source>
</evidence>
<keyword evidence="2" id="KW-0813">Transport</keyword>
<dbReference type="RefSeq" id="WP_228855264.1">
    <property type="nucleotide sequence ID" value="NZ_AP024086.1"/>
</dbReference>
<evidence type="ECO:0000256" key="5">
    <source>
        <dbReference type="ARBA" id="ARBA00022723"/>
    </source>
</evidence>
<evidence type="ECO:0000313" key="12">
    <source>
        <dbReference type="EMBL" id="BCL62961.1"/>
    </source>
</evidence>
<name>A0A8D5JTA6_9BACT</name>
<dbReference type="InterPro" id="IPR051542">
    <property type="entry name" value="Hydrogenase_cytochrome"/>
</dbReference>
<comment type="subcellular location">
    <subcellularLocation>
        <location evidence="1">Membrane</location>
        <topology evidence="1">Multi-pass membrane protein</topology>
    </subcellularLocation>
</comment>
<evidence type="ECO:0000256" key="8">
    <source>
        <dbReference type="ARBA" id="ARBA00023004"/>
    </source>
</evidence>
<evidence type="ECO:0000256" key="7">
    <source>
        <dbReference type="ARBA" id="ARBA00022989"/>
    </source>
</evidence>
<dbReference type="InterPro" id="IPR011577">
    <property type="entry name" value="Cyt_b561_bac/Ni-Hgenase"/>
</dbReference>
<evidence type="ECO:0000256" key="4">
    <source>
        <dbReference type="ARBA" id="ARBA00022692"/>
    </source>
</evidence>
<keyword evidence="6" id="KW-0249">Electron transport</keyword>
<evidence type="ECO:0000256" key="6">
    <source>
        <dbReference type="ARBA" id="ARBA00022982"/>
    </source>
</evidence>
<dbReference type="GO" id="GO:0009055">
    <property type="term" value="F:electron transfer activity"/>
    <property type="evidence" value="ECO:0007669"/>
    <property type="project" value="InterPro"/>
</dbReference>
<dbReference type="Proteomes" id="UP000826725">
    <property type="component" value="Chromosome"/>
</dbReference>
<keyword evidence="9 10" id="KW-0472">Membrane</keyword>
<evidence type="ECO:0000256" key="2">
    <source>
        <dbReference type="ARBA" id="ARBA00022448"/>
    </source>
</evidence>
<evidence type="ECO:0000256" key="10">
    <source>
        <dbReference type="SAM" id="Phobius"/>
    </source>
</evidence>
<dbReference type="GO" id="GO:0020037">
    <property type="term" value="F:heme binding"/>
    <property type="evidence" value="ECO:0007669"/>
    <property type="project" value="TreeGrafter"/>
</dbReference>
<keyword evidence="4 10" id="KW-0812">Transmembrane</keyword>
<keyword evidence="8" id="KW-0408">Iron</keyword>
<evidence type="ECO:0000256" key="3">
    <source>
        <dbReference type="ARBA" id="ARBA00022617"/>
    </source>
</evidence>
<dbReference type="InterPro" id="IPR000516">
    <property type="entry name" value="Ni-dep_Hydgase_cyt-B"/>
</dbReference>
<feature type="transmembrane region" description="Helical" evidence="10">
    <location>
        <begin position="127"/>
        <end position="147"/>
    </location>
</feature>
<dbReference type="PANTHER" id="PTHR30485:SF0">
    <property type="entry name" value="NI_FE-HYDROGENASE 1 B-TYPE CYTOCHROME SUBUNIT-RELATED"/>
    <property type="match status" value="1"/>
</dbReference>
<evidence type="ECO:0000256" key="1">
    <source>
        <dbReference type="ARBA" id="ARBA00004141"/>
    </source>
</evidence>
<gene>
    <name evidence="12" type="primary">hyaB</name>
    <name evidence="12" type="ORF">DGMP_36540</name>
</gene>
<dbReference type="GO" id="GO:0005506">
    <property type="term" value="F:iron ion binding"/>
    <property type="evidence" value="ECO:0007669"/>
    <property type="project" value="InterPro"/>
</dbReference>
<dbReference type="AlphaFoldDB" id="A0A8D5JTA6"/>
<feature type="transmembrane region" description="Helical" evidence="10">
    <location>
        <begin position="173"/>
        <end position="191"/>
    </location>
</feature>
<keyword evidence="3" id="KW-0349">Heme</keyword>
<dbReference type="EMBL" id="AP024086">
    <property type="protein sequence ID" value="BCL62961.1"/>
    <property type="molecule type" value="Genomic_DNA"/>
</dbReference>
<dbReference type="KEGG" id="dbk:DGMP_36540"/>
<protein>
    <submittedName>
        <fullName evidence="12">Ni/Fe-hydrogenase, b-type cytochrome subunit</fullName>
    </submittedName>
</protein>
<dbReference type="PANTHER" id="PTHR30485">
    <property type="entry name" value="NI/FE-HYDROGENASE 1 B-TYPE CYTOCHROME SUBUNIT"/>
    <property type="match status" value="1"/>
</dbReference>
<dbReference type="GO" id="GO:0005886">
    <property type="term" value="C:plasma membrane"/>
    <property type="evidence" value="ECO:0007669"/>
    <property type="project" value="TreeGrafter"/>
</dbReference>
<evidence type="ECO:0000259" key="11">
    <source>
        <dbReference type="Pfam" id="PF01292"/>
    </source>
</evidence>
<reference evidence="12" key="1">
    <citation type="submission" date="2020-09" db="EMBL/GenBank/DDBJ databases">
        <title>Desulfogranum mesoprofundum gen. nov., sp. nov., a novel mesophilic, sulfate-reducing chemolithoautotroph isolated from a deep-sea hydrothermal vent chimney in the Suiyo Seamount.</title>
        <authorList>
            <person name="Hashimoto Y."/>
            <person name="Nakagawa S."/>
        </authorList>
    </citation>
    <scope>NUCLEOTIDE SEQUENCE</scope>
    <source>
        <strain evidence="12">KT2</strain>
    </source>
</reference>
<dbReference type="PROSITE" id="PS00882">
    <property type="entry name" value="NI_HGENASE_CYTB_1"/>
    <property type="match status" value="1"/>
</dbReference>
<keyword evidence="5" id="KW-0479">Metal-binding</keyword>
<feature type="domain" description="Cytochrome b561 bacterial/Ni-hydrogenase" evidence="11">
    <location>
        <begin position="10"/>
        <end position="207"/>
    </location>
</feature>